<dbReference type="InterPro" id="IPR036188">
    <property type="entry name" value="FAD/NAD-bd_sf"/>
</dbReference>
<dbReference type="PRINTS" id="PR00469">
    <property type="entry name" value="PNDRDTASEII"/>
</dbReference>
<name>A0A1W6MYC4_9HYPH</name>
<evidence type="ECO:0000256" key="1">
    <source>
        <dbReference type="ARBA" id="ARBA00023002"/>
    </source>
</evidence>
<dbReference type="EMBL" id="CP019948">
    <property type="protein sequence ID" value="ARN82539.1"/>
    <property type="molecule type" value="Genomic_DNA"/>
</dbReference>
<keyword evidence="5" id="KW-1185">Reference proteome</keyword>
<reference evidence="4 5" key="1">
    <citation type="submission" date="2017-02" db="EMBL/GenBank/DDBJ databases">
        <authorList>
            <person name="Peterson S.W."/>
        </authorList>
    </citation>
    <scope>NUCLEOTIDE SEQUENCE [LARGE SCALE GENOMIC DNA]</scope>
    <source>
        <strain evidence="4 5">S285</strain>
    </source>
</reference>
<dbReference type="KEGG" id="mbry:B1812_17225"/>
<dbReference type="Gene3D" id="3.50.50.60">
    <property type="entry name" value="FAD/NAD(P)-binding domain"/>
    <property type="match status" value="1"/>
</dbReference>
<proteinExistence type="predicted"/>
<keyword evidence="2" id="KW-0812">Transmembrane</keyword>
<keyword evidence="2" id="KW-0472">Membrane</keyword>
<dbReference type="OrthoDB" id="7279140at2"/>
<dbReference type="InterPro" id="IPR050982">
    <property type="entry name" value="Auxin_biosynth/cation_transpt"/>
</dbReference>
<evidence type="ECO:0000313" key="5">
    <source>
        <dbReference type="Proteomes" id="UP000193978"/>
    </source>
</evidence>
<feature type="domain" description="FAD/NAD(P)-binding" evidence="3">
    <location>
        <begin position="2"/>
        <end position="206"/>
    </location>
</feature>
<feature type="transmembrane region" description="Helical" evidence="2">
    <location>
        <begin position="355"/>
        <end position="375"/>
    </location>
</feature>
<keyword evidence="1" id="KW-0560">Oxidoreductase</keyword>
<dbReference type="Pfam" id="PF07992">
    <property type="entry name" value="Pyr_redox_2"/>
    <property type="match status" value="1"/>
</dbReference>
<gene>
    <name evidence="4" type="ORF">B1812_17225</name>
</gene>
<dbReference type="RefSeq" id="WP_158658831.1">
    <property type="nucleotide sequence ID" value="NZ_AP027149.1"/>
</dbReference>
<evidence type="ECO:0000256" key="2">
    <source>
        <dbReference type="SAM" id="Phobius"/>
    </source>
</evidence>
<dbReference type="Proteomes" id="UP000193978">
    <property type="component" value="Chromosome"/>
</dbReference>
<dbReference type="GO" id="GO:0004497">
    <property type="term" value="F:monooxygenase activity"/>
    <property type="evidence" value="ECO:0007669"/>
    <property type="project" value="TreeGrafter"/>
</dbReference>
<sequence>MSIAVIGAGPYGLSIAATLRARDVPCRLFGRPMETWRTAMPEGMHLKSYGFASNLFASTPDGTLGEFCRSHDIAYDDERILVKLDTFIKYGLDFQARYAPDIDQRDVVALKRRGRQFELTLEDETVVTVDTVILAVGVTHFAHVPPMLSALPPSKLVHSSAVSHASHLAGKDVTVVGAGSSAVDLAALLTRSGARTRLLARGDAIRFDDAPSKPSFWRQIRHPRSGLGPGLRSWLYCRFPGAYRLAPSSMRLAILRRHLGPRSQYHLREVMERDVAVVLRHQIVHAEEIDGKVSLTCRDGDDRSVTIRTDQVIAATGYRVSCERLSFIDSDLKSAIRTVGGYPLLSSCFESSAPGLYFVGLAAAGSFGPLMRFVYGAEYAARKLSARFA</sequence>
<dbReference type="PANTHER" id="PTHR43539">
    <property type="entry name" value="FLAVIN-BINDING MONOOXYGENASE-LIKE PROTEIN (AFU_ORTHOLOGUE AFUA_4G09220)"/>
    <property type="match status" value="1"/>
</dbReference>
<dbReference type="InterPro" id="IPR023753">
    <property type="entry name" value="FAD/NAD-binding_dom"/>
</dbReference>
<accession>A0A1W6MYC4</accession>
<organism evidence="4 5">
    <name type="scientific">Methylocystis bryophila</name>
    <dbReference type="NCBI Taxonomy" id="655015"/>
    <lineage>
        <taxon>Bacteria</taxon>
        <taxon>Pseudomonadati</taxon>
        <taxon>Pseudomonadota</taxon>
        <taxon>Alphaproteobacteria</taxon>
        <taxon>Hyphomicrobiales</taxon>
        <taxon>Methylocystaceae</taxon>
        <taxon>Methylocystis</taxon>
    </lineage>
</organism>
<dbReference type="PANTHER" id="PTHR43539:SF78">
    <property type="entry name" value="FLAVIN-CONTAINING MONOOXYGENASE"/>
    <property type="match status" value="1"/>
</dbReference>
<keyword evidence="2" id="KW-1133">Transmembrane helix</keyword>
<protein>
    <recommendedName>
        <fullName evidence="3">FAD/NAD(P)-binding domain-containing protein</fullName>
    </recommendedName>
</protein>
<dbReference type="GO" id="GO:0050660">
    <property type="term" value="F:flavin adenine dinucleotide binding"/>
    <property type="evidence" value="ECO:0007669"/>
    <property type="project" value="TreeGrafter"/>
</dbReference>
<dbReference type="SUPFAM" id="SSF51905">
    <property type="entry name" value="FAD/NAD(P)-binding domain"/>
    <property type="match status" value="1"/>
</dbReference>
<evidence type="ECO:0000313" key="4">
    <source>
        <dbReference type="EMBL" id="ARN82539.1"/>
    </source>
</evidence>
<dbReference type="PRINTS" id="PR00368">
    <property type="entry name" value="FADPNR"/>
</dbReference>
<dbReference type="AlphaFoldDB" id="A0A1W6MYC4"/>
<dbReference type="STRING" id="655015.B1812_17225"/>
<evidence type="ECO:0000259" key="3">
    <source>
        <dbReference type="Pfam" id="PF07992"/>
    </source>
</evidence>